<evidence type="ECO:0000259" key="2">
    <source>
        <dbReference type="Pfam" id="PF00754"/>
    </source>
</evidence>
<dbReference type="Pfam" id="PF02469">
    <property type="entry name" value="Fasciclin"/>
    <property type="match status" value="1"/>
</dbReference>
<protein>
    <submittedName>
        <fullName evidence="4">Fasciclin domain-containing protein</fullName>
    </submittedName>
</protein>
<keyword evidence="1" id="KW-0732">Signal</keyword>
<organism evidence="4 5">
    <name type="scientific">Pedobacter rhizosphaerae</name>
    <dbReference type="NCBI Taxonomy" id="390241"/>
    <lineage>
        <taxon>Bacteria</taxon>
        <taxon>Pseudomonadati</taxon>
        <taxon>Bacteroidota</taxon>
        <taxon>Sphingobacteriia</taxon>
        <taxon>Sphingobacteriales</taxon>
        <taxon>Sphingobacteriaceae</taxon>
        <taxon>Pedobacter</taxon>
    </lineage>
</organism>
<feature type="domain" description="FAS1" evidence="3">
    <location>
        <begin position="57"/>
        <end position="205"/>
    </location>
</feature>
<evidence type="ECO:0000313" key="5">
    <source>
        <dbReference type="Proteomes" id="UP000199572"/>
    </source>
</evidence>
<dbReference type="SUPFAM" id="SSF82153">
    <property type="entry name" value="FAS1 domain"/>
    <property type="match status" value="1"/>
</dbReference>
<dbReference type="SUPFAM" id="SSF49785">
    <property type="entry name" value="Galactose-binding domain-like"/>
    <property type="match status" value="1"/>
</dbReference>
<dbReference type="InterPro" id="IPR008979">
    <property type="entry name" value="Galactose-bd-like_sf"/>
</dbReference>
<evidence type="ECO:0000313" key="4">
    <source>
        <dbReference type="EMBL" id="SES08175.1"/>
    </source>
</evidence>
<dbReference type="Proteomes" id="UP000199572">
    <property type="component" value="Unassembled WGS sequence"/>
</dbReference>
<feature type="signal peptide" evidence="1">
    <location>
        <begin position="1"/>
        <end position="23"/>
    </location>
</feature>
<reference evidence="4 5" key="1">
    <citation type="submission" date="2016-10" db="EMBL/GenBank/DDBJ databases">
        <authorList>
            <person name="de Groot N.N."/>
        </authorList>
    </citation>
    <scope>NUCLEOTIDE SEQUENCE [LARGE SCALE GENOMIC DNA]</scope>
    <source>
        <strain evidence="4 5">DSM 18610</strain>
    </source>
</reference>
<dbReference type="Pfam" id="PF00754">
    <property type="entry name" value="F5_F8_type_C"/>
    <property type="match status" value="1"/>
</dbReference>
<gene>
    <name evidence="4" type="ORF">SAMN04488023_13034</name>
</gene>
<accession>A0A1H9UFF3</accession>
<evidence type="ECO:0000259" key="3">
    <source>
        <dbReference type="Pfam" id="PF02469"/>
    </source>
</evidence>
<dbReference type="AlphaFoldDB" id="A0A1H9UFF3"/>
<dbReference type="Gene3D" id="2.30.180.10">
    <property type="entry name" value="FAS1 domain"/>
    <property type="match status" value="1"/>
</dbReference>
<dbReference type="InterPro" id="IPR000782">
    <property type="entry name" value="FAS1_domain"/>
</dbReference>
<evidence type="ECO:0000256" key="1">
    <source>
        <dbReference type="SAM" id="SignalP"/>
    </source>
</evidence>
<dbReference type="InterPro" id="IPR036378">
    <property type="entry name" value="FAS1_dom_sf"/>
</dbReference>
<keyword evidence="5" id="KW-1185">Reference proteome</keyword>
<sequence>MKKSLKYISAVAMFALLTLGYTACKKNGGYYDAADENTAFTGNTYEYLKSKPGVYDSLLVAIDRMGLKTTLTDSNVTLFAVSNPSFQLALTNLNTLRKRSDKDPLFLSNIDGVQLDTMVSYYIIRGRRPSDSLVLQDGLDLKGVRFGYPMHAKLNRRSASGQVAAGPEVIEFANTKRSKFIRNWAMSTTASNNIKTKNGLVHVISPDHIFGFDEFVTRLTFVPPPPNLMALIGGTLTVHHDNNGGANSGEGSKKVIDGDDHTKFLADLNGRLWMQFELKTPEVSSVYTLTSANDSPERDPRAWTYEGSNDGANWVELHRVSNFFFEERYQPKVFRCDNKVAYKYYRVDITELRSGGVFQLAEWTINKTK</sequence>
<dbReference type="EMBL" id="FOGG01000030">
    <property type="protein sequence ID" value="SES08175.1"/>
    <property type="molecule type" value="Genomic_DNA"/>
</dbReference>
<dbReference type="OrthoDB" id="654858at2"/>
<dbReference type="RefSeq" id="WP_090887251.1">
    <property type="nucleotide sequence ID" value="NZ_FOGG01000030.1"/>
</dbReference>
<dbReference type="Gene3D" id="2.60.120.260">
    <property type="entry name" value="Galactose-binding domain-like"/>
    <property type="match status" value="1"/>
</dbReference>
<name>A0A1H9UFF3_9SPHI</name>
<feature type="domain" description="F5/8 type C" evidence="2">
    <location>
        <begin position="248"/>
        <end position="352"/>
    </location>
</feature>
<dbReference type="InterPro" id="IPR000421">
    <property type="entry name" value="FA58C"/>
</dbReference>
<dbReference type="STRING" id="390241.SAMN04488023_13034"/>
<feature type="chain" id="PRO_5011560042" evidence="1">
    <location>
        <begin position="24"/>
        <end position="369"/>
    </location>
</feature>
<proteinExistence type="predicted"/>